<protein>
    <submittedName>
        <fullName evidence="1">Uncharacterized protein</fullName>
    </submittedName>
</protein>
<dbReference type="PANTHER" id="PTHR12138:SF162">
    <property type="entry name" value="CHROMOSOME UNDETERMINED SCAFFOLD_275, WHOLE GENOME SHOTGUN SEQUENCE"/>
    <property type="match status" value="1"/>
</dbReference>
<proteinExistence type="predicted"/>
<evidence type="ECO:0000313" key="2">
    <source>
        <dbReference type="Proteomes" id="UP000233100"/>
    </source>
</evidence>
<sequence length="111" mass="11750">MQHGTISAHCNLRFPGSSNSPDSASQVAGTIGTCRHAWLISCILVEMGFNHVVQAGLELLSSASLPASASQSAGITGLSHCTHPGPGNFCIFCRDEVSPYLPRWSQTPDLR</sequence>
<reference evidence="1" key="2">
    <citation type="submission" date="2025-08" db="UniProtKB">
        <authorList>
            <consortium name="Ensembl"/>
        </authorList>
    </citation>
    <scope>IDENTIFICATION</scope>
</reference>
<name>A0A7N9CYR2_MACFA</name>
<keyword evidence="2" id="KW-1185">Reference proteome</keyword>
<dbReference type="PANTHER" id="PTHR12138">
    <property type="entry name" value="PRIMATE-EXPANDED PROTEIN FAMILY"/>
    <property type="match status" value="1"/>
</dbReference>
<organism evidence="1 2">
    <name type="scientific">Macaca fascicularis</name>
    <name type="common">Crab-eating macaque</name>
    <name type="synonym">Cynomolgus monkey</name>
    <dbReference type="NCBI Taxonomy" id="9541"/>
    <lineage>
        <taxon>Eukaryota</taxon>
        <taxon>Metazoa</taxon>
        <taxon>Chordata</taxon>
        <taxon>Craniata</taxon>
        <taxon>Vertebrata</taxon>
        <taxon>Euteleostomi</taxon>
        <taxon>Mammalia</taxon>
        <taxon>Eutheria</taxon>
        <taxon>Euarchontoglires</taxon>
        <taxon>Primates</taxon>
        <taxon>Haplorrhini</taxon>
        <taxon>Catarrhini</taxon>
        <taxon>Cercopithecidae</taxon>
        <taxon>Cercopithecinae</taxon>
        <taxon>Macaca</taxon>
    </lineage>
</organism>
<evidence type="ECO:0000313" key="1">
    <source>
        <dbReference type="Ensembl" id="ENSMFAP00000056104.1"/>
    </source>
</evidence>
<dbReference type="AlphaFoldDB" id="A0A7N9CYR2"/>
<reference evidence="1 2" key="1">
    <citation type="submission" date="2013-03" db="EMBL/GenBank/DDBJ databases">
        <authorList>
            <person name="Warren W."/>
            <person name="Wilson R.K."/>
        </authorList>
    </citation>
    <scope>NUCLEOTIDE SEQUENCE</scope>
</reference>
<dbReference type="PRINTS" id="PR02045">
    <property type="entry name" value="F138DOMAIN"/>
</dbReference>
<reference evidence="1" key="3">
    <citation type="submission" date="2025-09" db="UniProtKB">
        <authorList>
            <consortium name="Ensembl"/>
        </authorList>
    </citation>
    <scope>IDENTIFICATION</scope>
</reference>
<accession>A0A7N9CYR2</accession>
<dbReference type="GeneTree" id="ENSGT01150000286943"/>
<dbReference type="Proteomes" id="UP000233100">
    <property type="component" value="Chromosome 16"/>
</dbReference>
<dbReference type="Ensembl" id="ENSMFAT00000073095.1">
    <property type="protein sequence ID" value="ENSMFAP00000056104.1"/>
    <property type="gene ID" value="ENSMFAG00000048713.1"/>
</dbReference>